<name>R7ZEP6_LYSSH</name>
<feature type="domain" description="VanZ-like" evidence="2">
    <location>
        <begin position="4"/>
        <end position="78"/>
    </location>
</feature>
<reference evidence="3 4" key="1">
    <citation type="submission" date="2013-04" db="EMBL/GenBank/DDBJ databases">
        <title>Draft genome of the heavy metal tolerant bacterium Lysinibacillus sphaericus strain OT4b.31.</title>
        <authorList>
            <person name="Pena-Montenegro T.D."/>
            <person name="Dussan J."/>
        </authorList>
    </citation>
    <scope>NUCLEOTIDE SEQUENCE [LARGE SCALE GENOMIC DNA]</scope>
    <source>
        <strain evidence="3 4">OT4b.31</strain>
    </source>
</reference>
<evidence type="ECO:0000313" key="4">
    <source>
        <dbReference type="Proteomes" id="UP000013911"/>
    </source>
</evidence>
<sequence>MAVFYNVLLFIPLGMYVALFNLHNIKKVIAMVIFSCMTIEISRLLFSGLGLVVPRHTGMEIGYMLLNILGGILGFLLGKATIKIFNLQKQTMEAEASNTI</sequence>
<dbReference type="Pfam" id="PF04892">
    <property type="entry name" value="VanZ"/>
    <property type="match status" value="1"/>
</dbReference>
<feature type="transmembrane region" description="Helical" evidence="1">
    <location>
        <begin position="61"/>
        <end position="82"/>
    </location>
</feature>
<dbReference type="eggNOG" id="ENOG502ZCRZ">
    <property type="taxonomic scope" value="Bacteria"/>
</dbReference>
<dbReference type="RefSeq" id="WP_010859067.1">
    <property type="nucleotide sequence ID" value="NZ_KB933398.1"/>
</dbReference>
<dbReference type="AlphaFoldDB" id="R7ZEP6"/>
<organism evidence="3 4">
    <name type="scientific">Lysinibacillus sphaericus OT4b.31</name>
    <dbReference type="NCBI Taxonomy" id="1285586"/>
    <lineage>
        <taxon>Bacteria</taxon>
        <taxon>Bacillati</taxon>
        <taxon>Bacillota</taxon>
        <taxon>Bacilli</taxon>
        <taxon>Bacillales</taxon>
        <taxon>Bacillaceae</taxon>
        <taxon>Lysinibacillus</taxon>
    </lineage>
</organism>
<gene>
    <name evidence="3" type="ORF">H131_10593</name>
</gene>
<comment type="caution">
    <text evidence="3">The sequence shown here is derived from an EMBL/GenBank/DDBJ whole genome shotgun (WGS) entry which is preliminary data.</text>
</comment>
<keyword evidence="1" id="KW-1133">Transmembrane helix</keyword>
<dbReference type="EMBL" id="AQPX01000017">
    <property type="protein sequence ID" value="EON72582.1"/>
    <property type="molecule type" value="Genomic_DNA"/>
</dbReference>
<dbReference type="InterPro" id="IPR006976">
    <property type="entry name" value="VanZ-like"/>
</dbReference>
<dbReference type="HOGENOM" id="CLU_2302463_0_0_9"/>
<evidence type="ECO:0000313" key="3">
    <source>
        <dbReference type="EMBL" id="EON72582.1"/>
    </source>
</evidence>
<proteinExistence type="predicted"/>
<protein>
    <recommendedName>
        <fullName evidence="2">VanZ-like domain-containing protein</fullName>
    </recommendedName>
</protein>
<dbReference type="Proteomes" id="UP000013911">
    <property type="component" value="Unassembled WGS sequence"/>
</dbReference>
<dbReference type="PATRIC" id="fig|1285586.5.peg.2148"/>
<evidence type="ECO:0000256" key="1">
    <source>
        <dbReference type="SAM" id="Phobius"/>
    </source>
</evidence>
<evidence type="ECO:0000259" key="2">
    <source>
        <dbReference type="Pfam" id="PF04892"/>
    </source>
</evidence>
<feature type="transmembrane region" description="Helical" evidence="1">
    <location>
        <begin position="29"/>
        <end position="49"/>
    </location>
</feature>
<feature type="transmembrane region" description="Helical" evidence="1">
    <location>
        <begin position="6"/>
        <end position="22"/>
    </location>
</feature>
<keyword evidence="1" id="KW-0472">Membrane</keyword>
<accession>R7ZEP6</accession>
<keyword evidence="1" id="KW-0812">Transmembrane</keyword>